<organism evidence="1 2">
    <name type="scientific">Anaerosporomusa subterranea</name>
    <dbReference type="NCBI Taxonomy" id="1794912"/>
    <lineage>
        <taxon>Bacteria</taxon>
        <taxon>Bacillati</taxon>
        <taxon>Bacillota</taxon>
        <taxon>Negativicutes</taxon>
        <taxon>Acetonemataceae</taxon>
        <taxon>Anaerosporomusa</taxon>
    </lineage>
</organism>
<accession>A0A154BSL1</accession>
<keyword evidence="2" id="KW-1185">Reference proteome</keyword>
<dbReference type="RefSeq" id="WP_066240443.1">
    <property type="nucleotide sequence ID" value="NZ_LSGP01000016.1"/>
</dbReference>
<name>A0A154BSL1_ANASB</name>
<dbReference type="OrthoDB" id="1683160at2"/>
<sequence>MDGVVCSKCNSYLPITTASCPGCGSGIVLKGTMKNVIDQMVPNCLVHRYDGSDLLEPAVVLKSGRSNYKVALKLQDYAKPVTVPKHKVYTYNQGLLSSVQSLRSERTASVMRFEQQIGSQWNQLQPFSPEF</sequence>
<comment type="caution">
    <text evidence="1">The sequence shown here is derived from an EMBL/GenBank/DDBJ whole genome shotgun (WGS) entry which is preliminary data.</text>
</comment>
<reference evidence="1 2" key="1">
    <citation type="submission" date="2016-02" db="EMBL/GenBank/DDBJ databases">
        <title>Anaerosporomusa subterraneum gen. nov., sp. nov., a spore-forming obligate anaerobe isolated from saprolite.</title>
        <authorList>
            <person name="Choi J.K."/>
            <person name="Shah M."/>
            <person name="Yee N."/>
        </authorList>
    </citation>
    <scope>NUCLEOTIDE SEQUENCE [LARGE SCALE GENOMIC DNA]</scope>
    <source>
        <strain evidence="1 2">RU4</strain>
    </source>
</reference>
<gene>
    <name evidence="1" type="ORF">AXX12_18455</name>
</gene>
<dbReference type="EMBL" id="LSGP01000016">
    <property type="protein sequence ID" value="KYZ76887.1"/>
    <property type="molecule type" value="Genomic_DNA"/>
</dbReference>
<evidence type="ECO:0000313" key="1">
    <source>
        <dbReference type="EMBL" id="KYZ76887.1"/>
    </source>
</evidence>
<dbReference type="Proteomes" id="UP000076268">
    <property type="component" value="Unassembled WGS sequence"/>
</dbReference>
<proteinExistence type="predicted"/>
<protein>
    <submittedName>
        <fullName evidence="1">Uncharacterized protein</fullName>
    </submittedName>
</protein>
<evidence type="ECO:0000313" key="2">
    <source>
        <dbReference type="Proteomes" id="UP000076268"/>
    </source>
</evidence>
<dbReference type="AlphaFoldDB" id="A0A154BSL1"/>